<sequence>MKVFSAALAVLLMAAALCAPASASPYASDTTPCCFAYLSRPLPRNHVQEYFYTSSKCSMAAVVTQKSCSSRPTFLVLSPGTKGRVSPKSRVLEGAPEQAKCHTLLLLQEARALHTLVYPV</sequence>
<gene>
    <name evidence="1" type="primary">HEATR9</name>
</gene>
<evidence type="ECO:0000313" key="1">
    <source>
        <dbReference type="Ensembl" id="ENSOARP00020062128.1"/>
    </source>
</evidence>
<reference evidence="1" key="1">
    <citation type="submission" date="2020-11" db="EMBL/GenBank/DDBJ databases">
        <authorList>
            <person name="Davenport K.M."/>
            <person name="Bickhart D.M."/>
            <person name="Smith T.P.L."/>
            <person name="Murdoch B.M."/>
            <person name="Rosen B.D."/>
        </authorList>
    </citation>
    <scope>NUCLEOTIDE SEQUENCE [LARGE SCALE GENOMIC DNA]</scope>
    <source>
        <strain evidence="1">OAR_USU_Benz2616</strain>
    </source>
</reference>
<protein>
    <submittedName>
        <fullName evidence="1">HEAT repeat containing 9</fullName>
    </submittedName>
</protein>
<proteinExistence type="predicted"/>
<dbReference type="Ensembl" id="ENSOART00020067325.1">
    <property type="protein sequence ID" value="ENSOARP00020062128.1"/>
    <property type="gene ID" value="ENSOARG00020021381.2"/>
</dbReference>
<reference evidence="1" key="3">
    <citation type="submission" date="2025-09" db="UniProtKB">
        <authorList>
            <consortium name="Ensembl"/>
        </authorList>
    </citation>
    <scope>IDENTIFICATION</scope>
</reference>
<accession>A0AC11ERI1</accession>
<name>A0AC11ERI1_SHEEP</name>
<organism evidence="1">
    <name type="scientific">Ovis aries</name>
    <name type="common">Sheep</name>
    <dbReference type="NCBI Taxonomy" id="9940"/>
    <lineage>
        <taxon>Eukaryota</taxon>
        <taxon>Metazoa</taxon>
        <taxon>Chordata</taxon>
        <taxon>Craniata</taxon>
        <taxon>Vertebrata</taxon>
        <taxon>Euteleostomi</taxon>
        <taxon>Mammalia</taxon>
        <taxon>Eutheria</taxon>
        <taxon>Laurasiatheria</taxon>
        <taxon>Artiodactyla</taxon>
        <taxon>Ruminantia</taxon>
        <taxon>Pecora</taxon>
        <taxon>Bovidae</taxon>
        <taxon>Caprinae</taxon>
        <taxon>Ovis</taxon>
    </lineage>
</organism>
<reference evidence="1" key="2">
    <citation type="submission" date="2025-08" db="UniProtKB">
        <authorList>
            <consortium name="Ensembl"/>
        </authorList>
    </citation>
    <scope>IDENTIFICATION</scope>
</reference>